<accession>A0AAV8H2S7</accession>
<dbReference type="PRINTS" id="PR00625">
    <property type="entry name" value="JDOMAIN"/>
</dbReference>
<evidence type="ECO:0000259" key="2">
    <source>
        <dbReference type="PROSITE" id="PS50076"/>
    </source>
</evidence>
<dbReference type="SUPFAM" id="SSF48452">
    <property type="entry name" value="TPR-like"/>
    <property type="match status" value="2"/>
</dbReference>
<dbReference type="SMART" id="SM00028">
    <property type="entry name" value="TPR"/>
    <property type="match status" value="4"/>
</dbReference>
<dbReference type="SUPFAM" id="SSF46565">
    <property type="entry name" value="Chaperone J-domain"/>
    <property type="match status" value="1"/>
</dbReference>
<evidence type="ECO:0000313" key="3">
    <source>
        <dbReference type="EMBL" id="KAJ4809072.1"/>
    </source>
</evidence>
<feature type="region of interest" description="Disordered" evidence="1">
    <location>
        <begin position="427"/>
        <end position="458"/>
    </location>
</feature>
<comment type="caution">
    <text evidence="3">The sequence shown here is derived from an EMBL/GenBank/DDBJ whole genome shotgun (WGS) entry which is preliminary data.</text>
</comment>
<name>A0AAV8H2S7_9POAL</name>
<dbReference type="GO" id="GO:0005783">
    <property type="term" value="C:endoplasmic reticulum"/>
    <property type="evidence" value="ECO:0007669"/>
    <property type="project" value="UniProtKB-ARBA"/>
</dbReference>
<dbReference type="PROSITE" id="PS50076">
    <property type="entry name" value="DNAJ_2"/>
    <property type="match status" value="1"/>
</dbReference>
<evidence type="ECO:0000256" key="1">
    <source>
        <dbReference type="SAM" id="MobiDB-lite"/>
    </source>
</evidence>
<dbReference type="EMBL" id="JAMFTS010000001">
    <property type="protein sequence ID" value="KAJ4809072.1"/>
    <property type="molecule type" value="Genomic_DNA"/>
</dbReference>
<dbReference type="AlphaFoldDB" id="A0AAV8H2S7"/>
<dbReference type="CDD" id="cd06257">
    <property type="entry name" value="DnaJ"/>
    <property type="match status" value="1"/>
</dbReference>
<dbReference type="Gene3D" id="1.25.40.10">
    <property type="entry name" value="Tetratricopeptide repeat domain"/>
    <property type="match status" value="2"/>
</dbReference>
<organism evidence="3 4">
    <name type="scientific">Rhynchospora pubera</name>
    <dbReference type="NCBI Taxonomy" id="906938"/>
    <lineage>
        <taxon>Eukaryota</taxon>
        <taxon>Viridiplantae</taxon>
        <taxon>Streptophyta</taxon>
        <taxon>Embryophyta</taxon>
        <taxon>Tracheophyta</taxon>
        <taxon>Spermatophyta</taxon>
        <taxon>Magnoliopsida</taxon>
        <taxon>Liliopsida</taxon>
        <taxon>Poales</taxon>
        <taxon>Cyperaceae</taxon>
        <taxon>Cyperoideae</taxon>
        <taxon>Rhynchosporeae</taxon>
        <taxon>Rhynchospora</taxon>
    </lineage>
</organism>
<reference evidence="3" key="1">
    <citation type="submission" date="2022-08" db="EMBL/GenBank/DDBJ databases">
        <authorList>
            <person name="Marques A."/>
        </authorList>
    </citation>
    <scope>NUCLEOTIDE SEQUENCE</scope>
    <source>
        <strain evidence="3">RhyPub2mFocal</strain>
        <tissue evidence="3">Leaves</tissue>
    </source>
</reference>
<gene>
    <name evidence="3" type="ORF">LUZ62_021638</name>
</gene>
<dbReference type="PANTHER" id="PTHR45181">
    <property type="entry name" value="HEAT SHOCK PROTEIN DNAJ WITH TETRATRICOPEPTIDE REPEAT-CONTAINING PROTEIN"/>
    <property type="match status" value="1"/>
</dbReference>
<dbReference type="Proteomes" id="UP001140206">
    <property type="component" value="Chromosome 1"/>
</dbReference>
<feature type="compositionally biased region" description="Polar residues" evidence="1">
    <location>
        <begin position="443"/>
        <end position="452"/>
    </location>
</feature>
<dbReference type="SMART" id="SM00271">
    <property type="entry name" value="DnaJ"/>
    <property type="match status" value="1"/>
</dbReference>
<dbReference type="PANTHER" id="PTHR45181:SF4">
    <property type="entry name" value="HEAT SHOCK PROTEIN DNAJ WITH TETRATRICOPEPTIDE REPEAT-CONTAINING PROTEIN"/>
    <property type="match status" value="1"/>
</dbReference>
<dbReference type="InterPro" id="IPR001623">
    <property type="entry name" value="DnaJ_domain"/>
</dbReference>
<dbReference type="InterPro" id="IPR036869">
    <property type="entry name" value="J_dom_sf"/>
</dbReference>
<dbReference type="InterPro" id="IPR011990">
    <property type="entry name" value="TPR-like_helical_dom_sf"/>
</dbReference>
<dbReference type="PROSITE" id="PS00636">
    <property type="entry name" value="DNAJ_1"/>
    <property type="match status" value="1"/>
</dbReference>
<proteinExistence type="predicted"/>
<keyword evidence="4" id="KW-1185">Reference proteome</keyword>
<dbReference type="InterPro" id="IPR019734">
    <property type="entry name" value="TPR_rpt"/>
</dbReference>
<feature type="region of interest" description="Disordered" evidence="1">
    <location>
        <begin position="1"/>
        <end position="45"/>
    </location>
</feature>
<dbReference type="Gene3D" id="1.10.287.110">
    <property type="entry name" value="DnaJ domain"/>
    <property type="match status" value="1"/>
</dbReference>
<sequence length="458" mass="51273">MTAPSDDAPESGGASSVNAPASLVAPPDSPGYRTPDLVLRRTSRETRPPVRLQDFVTYQTKVLEYISLAEDLMKLDLDGVSKALDLISDALSSCSHSNRLMEMKANALLKLRRYEDAIRYCELTPDSDGKDYISKQWRLNVIAKSYFYSGKLDEALEAIKRNEQATVDSEWYEFDSSSSETEKEFELNENKAPEPDITFLVTLRELAHLKTAGNEAFHATRYAEAVEHYSAAIALSTESRFFTAVCLCSRAAAYQAMCHIVNAIADCSLAIALDPTHTKAFSRRAVLYDMIRDYNQEANDLRMLISLLEKQQQENQTGKSSKTNTSDYLNRVHRRLLSAEDSTKKSIPLNFYLILGVDDTASEDDVKNAYDKAALRHRPDMVIQSLPKNEMVDGDAISIEITGRVHKDADHLFEIIGEAYAVLSDTTKRAKYDSDEEKRQTKKTYGTVSTPRKSPLGG</sequence>
<dbReference type="InterPro" id="IPR018253">
    <property type="entry name" value="DnaJ_domain_CS"/>
</dbReference>
<evidence type="ECO:0000313" key="4">
    <source>
        <dbReference type="Proteomes" id="UP001140206"/>
    </source>
</evidence>
<protein>
    <submittedName>
        <fullName evidence="3">DnaJ</fullName>
    </submittedName>
</protein>
<feature type="compositionally biased region" description="Basic and acidic residues" evidence="1">
    <location>
        <begin position="427"/>
        <end position="439"/>
    </location>
</feature>
<feature type="domain" description="J" evidence="2">
    <location>
        <begin position="350"/>
        <end position="436"/>
    </location>
</feature>